<dbReference type="AlphaFoldDB" id="A0A9D3ZGC0"/>
<dbReference type="Proteomes" id="UP000828251">
    <property type="component" value="Unassembled WGS sequence"/>
</dbReference>
<keyword evidence="2" id="KW-1185">Reference proteome</keyword>
<name>A0A9D3ZGC0_9ROSI</name>
<reference evidence="1 2" key="1">
    <citation type="journal article" date="2021" name="Plant Biotechnol. J.">
        <title>Multi-omics assisted identification of the key and species-specific regulatory components of drought-tolerant mechanisms in Gossypium stocksii.</title>
        <authorList>
            <person name="Yu D."/>
            <person name="Ke L."/>
            <person name="Zhang D."/>
            <person name="Wu Y."/>
            <person name="Sun Y."/>
            <person name="Mei J."/>
            <person name="Sun J."/>
            <person name="Sun Y."/>
        </authorList>
    </citation>
    <scope>NUCLEOTIDE SEQUENCE [LARGE SCALE GENOMIC DNA]</scope>
    <source>
        <strain evidence="2">cv. E1</strain>
        <tissue evidence="1">Leaf</tissue>
    </source>
</reference>
<accession>A0A9D3ZGC0</accession>
<gene>
    <name evidence="1" type="ORF">J1N35_044685</name>
</gene>
<organism evidence="1 2">
    <name type="scientific">Gossypium stocksii</name>
    <dbReference type="NCBI Taxonomy" id="47602"/>
    <lineage>
        <taxon>Eukaryota</taxon>
        <taxon>Viridiplantae</taxon>
        <taxon>Streptophyta</taxon>
        <taxon>Embryophyta</taxon>
        <taxon>Tracheophyta</taxon>
        <taxon>Spermatophyta</taxon>
        <taxon>Magnoliopsida</taxon>
        <taxon>eudicotyledons</taxon>
        <taxon>Gunneridae</taxon>
        <taxon>Pentapetalae</taxon>
        <taxon>rosids</taxon>
        <taxon>malvids</taxon>
        <taxon>Malvales</taxon>
        <taxon>Malvaceae</taxon>
        <taxon>Malvoideae</taxon>
        <taxon>Gossypium</taxon>
    </lineage>
</organism>
<proteinExistence type="predicted"/>
<sequence length="161" mass="18276">MVQPSTPEFNPLQPFPRCVMVWIRLPGLSGFFYKRKILEEIGELIRKVAKLDFQTDSGSRAKLSSMVVFIDLEKPLVSKILVGGKVQRVEFESLPTVCFAYGRFGHVQEACQVFGPKPVDGAIVSPSPVIIPEKEKSKEPSEPFFPWMLVEKKLRRNLRVN</sequence>
<dbReference type="InterPro" id="IPR040256">
    <property type="entry name" value="At4g02000-like"/>
</dbReference>
<comment type="caution">
    <text evidence="1">The sequence shown here is derived from an EMBL/GenBank/DDBJ whole genome shotgun (WGS) entry which is preliminary data.</text>
</comment>
<evidence type="ECO:0000313" key="1">
    <source>
        <dbReference type="EMBL" id="KAH1032511.1"/>
    </source>
</evidence>
<protein>
    <recommendedName>
        <fullName evidence="3">DUF4283 domain-containing protein</fullName>
    </recommendedName>
</protein>
<dbReference type="PANTHER" id="PTHR31286">
    <property type="entry name" value="GLYCINE-RICH CELL WALL STRUCTURAL PROTEIN 1.8-LIKE"/>
    <property type="match status" value="1"/>
</dbReference>
<evidence type="ECO:0008006" key="3">
    <source>
        <dbReference type="Google" id="ProtNLM"/>
    </source>
</evidence>
<evidence type="ECO:0000313" key="2">
    <source>
        <dbReference type="Proteomes" id="UP000828251"/>
    </source>
</evidence>
<dbReference type="OrthoDB" id="1002340at2759"/>
<dbReference type="EMBL" id="JAIQCV010000013">
    <property type="protein sequence ID" value="KAH1032511.1"/>
    <property type="molecule type" value="Genomic_DNA"/>
</dbReference>
<dbReference type="PANTHER" id="PTHR31286:SF173">
    <property type="entry name" value="DUF4283 DOMAIN-CONTAINING PROTEIN"/>
    <property type="match status" value="1"/>
</dbReference>